<dbReference type="InterPro" id="IPR036259">
    <property type="entry name" value="MFS_trans_sf"/>
</dbReference>
<dbReference type="PROSITE" id="PS50850">
    <property type="entry name" value="MFS"/>
    <property type="match status" value="1"/>
</dbReference>
<evidence type="ECO:0000313" key="7">
    <source>
        <dbReference type="Proteomes" id="UP000292136"/>
    </source>
</evidence>
<dbReference type="Pfam" id="PF07690">
    <property type="entry name" value="MFS_1"/>
    <property type="match status" value="1"/>
</dbReference>
<keyword evidence="1 4" id="KW-0812">Transmembrane</keyword>
<feature type="transmembrane region" description="Helical" evidence="4">
    <location>
        <begin position="170"/>
        <end position="187"/>
    </location>
</feature>
<accession>A0ABY0ISM5</accession>
<keyword evidence="2 4" id="KW-1133">Transmembrane helix</keyword>
<feature type="transmembrane region" description="Helical" evidence="4">
    <location>
        <begin position="344"/>
        <end position="364"/>
    </location>
</feature>
<evidence type="ECO:0000313" key="6">
    <source>
        <dbReference type="EMBL" id="RZT90588.1"/>
    </source>
</evidence>
<evidence type="ECO:0000256" key="1">
    <source>
        <dbReference type="ARBA" id="ARBA00022692"/>
    </source>
</evidence>
<dbReference type="PANTHER" id="PTHR42910:SF1">
    <property type="entry name" value="MAJOR FACILITATOR SUPERFAMILY (MFS) PROFILE DOMAIN-CONTAINING PROTEIN"/>
    <property type="match status" value="1"/>
</dbReference>
<evidence type="ECO:0000259" key="5">
    <source>
        <dbReference type="PROSITE" id="PS50850"/>
    </source>
</evidence>
<proteinExistence type="predicted"/>
<organism evidence="6 7">
    <name type="scientific">Azospira oryzae</name>
    <dbReference type="NCBI Taxonomy" id="146939"/>
    <lineage>
        <taxon>Bacteria</taxon>
        <taxon>Pseudomonadati</taxon>
        <taxon>Pseudomonadota</taxon>
        <taxon>Betaproteobacteria</taxon>
        <taxon>Rhodocyclales</taxon>
        <taxon>Rhodocyclaceae</taxon>
        <taxon>Azospira</taxon>
    </lineage>
</organism>
<sequence length="401" mass="40538">MSSAAAVPVTPGLTPGLVPIMSVATGLAVAGNYYAQPLLPAIAREMGLSAAGAGAIVTTAQLGYALGLLLIVPLGDLLERRRLIVVMTLLAAAGLLVTALSPSMAGVFVGTALAGLFSVVAQVLVPLAATLAAPAQRGKVVGTVMSGLLLGILLARTVAGALATLGGWRTVYWVGAAAMALAALVLARRLPRYQHSVGLSYPRLLLSVLGLFREEPSLRLRAFLGAAAFAAFSVLWTSMAFLLAGPAYGFSEVTIGLFGLAGAAGALAASAVGHLADRGHGDRATTLGWWLLLLSWGSLYFAPLSLAALILGVLALDLAVQGVHVSNQGAIYRIRPEARNRLTAAYMTCYFIGGAAGSLVSAAAYGAAGWSGVCLCGGIVSLAGLAAWLGGSRLHKAVSGA</sequence>
<name>A0ABY0ISM5_9RHOO</name>
<dbReference type="EMBL" id="SHKM01000001">
    <property type="protein sequence ID" value="RZT90588.1"/>
    <property type="molecule type" value="Genomic_DNA"/>
</dbReference>
<feature type="transmembrane region" description="Helical" evidence="4">
    <location>
        <begin position="222"/>
        <end position="243"/>
    </location>
</feature>
<feature type="transmembrane region" description="Helical" evidence="4">
    <location>
        <begin position="370"/>
        <end position="389"/>
    </location>
</feature>
<dbReference type="Gene3D" id="1.20.1250.20">
    <property type="entry name" value="MFS general substrate transporter like domains"/>
    <property type="match status" value="1"/>
</dbReference>
<evidence type="ECO:0000256" key="2">
    <source>
        <dbReference type="ARBA" id="ARBA00022989"/>
    </source>
</evidence>
<dbReference type="Proteomes" id="UP000292136">
    <property type="component" value="Unassembled WGS sequence"/>
</dbReference>
<evidence type="ECO:0000256" key="4">
    <source>
        <dbReference type="SAM" id="Phobius"/>
    </source>
</evidence>
<keyword evidence="3 4" id="KW-0472">Membrane</keyword>
<protein>
    <submittedName>
        <fullName evidence="6">MFS family arabinose efflux permease</fullName>
    </submittedName>
</protein>
<feature type="transmembrane region" description="Helical" evidence="4">
    <location>
        <begin position="83"/>
        <end position="101"/>
    </location>
</feature>
<feature type="transmembrane region" description="Helical" evidence="4">
    <location>
        <begin position="12"/>
        <end position="35"/>
    </location>
</feature>
<feature type="transmembrane region" description="Helical" evidence="4">
    <location>
        <begin position="47"/>
        <end position="71"/>
    </location>
</feature>
<keyword evidence="7" id="KW-1185">Reference proteome</keyword>
<feature type="transmembrane region" description="Helical" evidence="4">
    <location>
        <begin position="107"/>
        <end position="133"/>
    </location>
</feature>
<dbReference type="SUPFAM" id="SSF103473">
    <property type="entry name" value="MFS general substrate transporter"/>
    <property type="match status" value="1"/>
</dbReference>
<evidence type="ECO:0000256" key="3">
    <source>
        <dbReference type="ARBA" id="ARBA00023136"/>
    </source>
</evidence>
<feature type="transmembrane region" description="Helical" evidence="4">
    <location>
        <begin position="140"/>
        <end position="164"/>
    </location>
</feature>
<dbReference type="CDD" id="cd17324">
    <property type="entry name" value="MFS_NepI_like"/>
    <property type="match status" value="1"/>
</dbReference>
<feature type="transmembrane region" description="Helical" evidence="4">
    <location>
        <begin position="287"/>
        <end position="303"/>
    </location>
</feature>
<dbReference type="PANTHER" id="PTHR42910">
    <property type="entry name" value="TRANSPORTER SCO4007-RELATED"/>
    <property type="match status" value="1"/>
</dbReference>
<dbReference type="InterPro" id="IPR011701">
    <property type="entry name" value="MFS"/>
</dbReference>
<feature type="domain" description="Major facilitator superfamily (MFS) profile" evidence="5">
    <location>
        <begin position="1"/>
        <end position="395"/>
    </location>
</feature>
<feature type="transmembrane region" description="Helical" evidence="4">
    <location>
        <begin position="255"/>
        <end position="275"/>
    </location>
</feature>
<dbReference type="InterPro" id="IPR020846">
    <property type="entry name" value="MFS_dom"/>
</dbReference>
<gene>
    <name evidence="6" type="ORF">EV678_1406</name>
</gene>
<reference evidence="6 7" key="1">
    <citation type="submission" date="2019-02" db="EMBL/GenBank/DDBJ databases">
        <title>Genomic Encyclopedia of Type Strains, Phase IV (KMG-IV): sequencing the most valuable type-strain genomes for metagenomic binning, comparative biology and taxonomic classification.</title>
        <authorList>
            <person name="Goeker M."/>
        </authorList>
    </citation>
    <scope>NUCLEOTIDE SEQUENCE [LARGE SCALE GENOMIC DNA]</scope>
    <source>
        <strain evidence="6 7">DSM 21223</strain>
    </source>
</reference>
<comment type="caution">
    <text evidence="6">The sequence shown here is derived from an EMBL/GenBank/DDBJ whole genome shotgun (WGS) entry which is preliminary data.</text>
</comment>
<dbReference type="RefSeq" id="WP_130458978.1">
    <property type="nucleotide sequence ID" value="NZ_SHKM01000001.1"/>
</dbReference>